<dbReference type="EMBL" id="LT838813">
    <property type="protein sequence ID" value="SMD43984.1"/>
    <property type="molecule type" value="Genomic_DNA"/>
</dbReference>
<keyword evidence="3" id="KW-1185">Reference proteome</keyword>
<keyword evidence="1" id="KW-1133">Transmembrane helix</keyword>
<protein>
    <submittedName>
        <fullName evidence="2">CAAX protease self-immunity</fullName>
    </submittedName>
</protein>
<organism evidence="2 3">
    <name type="scientific">Aquiflexum balticum DSM 16537</name>
    <dbReference type="NCBI Taxonomy" id="758820"/>
    <lineage>
        <taxon>Bacteria</taxon>
        <taxon>Pseudomonadati</taxon>
        <taxon>Bacteroidota</taxon>
        <taxon>Cytophagia</taxon>
        <taxon>Cytophagales</taxon>
        <taxon>Cyclobacteriaceae</taxon>
        <taxon>Aquiflexum</taxon>
    </lineage>
</organism>
<dbReference type="GO" id="GO:0006508">
    <property type="term" value="P:proteolysis"/>
    <property type="evidence" value="ECO:0007669"/>
    <property type="project" value="UniProtKB-KW"/>
</dbReference>
<name>A0A1W2H5D8_9BACT</name>
<feature type="transmembrane region" description="Helical" evidence="1">
    <location>
        <begin position="102"/>
        <end position="119"/>
    </location>
</feature>
<sequence>MNLWTVGILLTVNVKNKQEKKGVVSPFPHNLFFEKRTFVFFSLLFLNLVLVNIVDFFDLSNYFSNPGDGIDFKEDFLFIIVFFGFVIPIFEEFVFRFWVREKISKVILPLVLLILYIVYLDYHWFFNITFVIIFVVHVFYISQNTDKTLIISLLNGAVFAIFHIVNFPVNELVSGFIYFPILFLPQFVLGVFVCFIRKFGFRYSVFYHILYNSLLILIEYVSVSI</sequence>
<feature type="transmembrane region" description="Helical" evidence="1">
    <location>
        <begin position="205"/>
        <end position="223"/>
    </location>
</feature>
<accession>A0A1W2H5D8</accession>
<dbReference type="OrthoDB" id="1443714at2"/>
<keyword evidence="1" id="KW-0812">Transmembrane</keyword>
<dbReference type="STRING" id="758820.SAMN00777080_2598"/>
<keyword evidence="2" id="KW-0645">Protease</keyword>
<evidence type="ECO:0000313" key="3">
    <source>
        <dbReference type="Proteomes" id="UP000192333"/>
    </source>
</evidence>
<evidence type="ECO:0000256" key="1">
    <source>
        <dbReference type="SAM" id="Phobius"/>
    </source>
</evidence>
<feature type="transmembrane region" description="Helical" evidence="1">
    <location>
        <begin position="175"/>
        <end position="196"/>
    </location>
</feature>
<gene>
    <name evidence="2" type="ORF">SAMN00777080_2598</name>
</gene>
<keyword evidence="1" id="KW-0472">Membrane</keyword>
<keyword evidence="2" id="KW-0378">Hydrolase</keyword>
<feature type="transmembrane region" description="Helical" evidence="1">
    <location>
        <begin position="38"/>
        <end position="57"/>
    </location>
</feature>
<feature type="transmembrane region" description="Helical" evidence="1">
    <location>
        <begin position="125"/>
        <end position="142"/>
    </location>
</feature>
<dbReference type="Proteomes" id="UP000192333">
    <property type="component" value="Chromosome I"/>
</dbReference>
<feature type="transmembrane region" description="Helical" evidence="1">
    <location>
        <begin position="149"/>
        <end position="169"/>
    </location>
</feature>
<feature type="transmembrane region" description="Helical" evidence="1">
    <location>
        <begin position="77"/>
        <end position="95"/>
    </location>
</feature>
<reference evidence="3" key="1">
    <citation type="submission" date="2017-04" db="EMBL/GenBank/DDBJ databases">
        <authorList>
            <person name="Varghese N."/>
            <person name="Submissions S."/>
        </authorList>
    </citation>
    <scope>NUCLEOTIDE SEQUENCE [LARGE SCALE GENOMIC DNA]</scope>
    <source>
        <strain evidence="3">DSM 16537</strain>
    </source>
</reference>
<proteinExistence type="predicted"/>
<evidence type="ECO:0000313" key="2">
    <source>
        <dbReference type="EMBL" id="SMD43984.1"/>
    </source>
</evidence>
<dbReference type="AlphaFoldDB" id="A0A1W2H5D8"/>
<dbReference type="GO" id="GO:0008233">
    <property type="term" value="F:peptidase activity"/>
    <property type="evidence" value="ECO:0007669"/>
    <property type="project" value="UniProtKB-KW"/>
</dbReference>